<feature type="compositionally biased region" description="Gly residues" evidence="1">
    <location>
        <begin position="266"/>
        <end position="279"/>
    </location>
</feature>
<keyword evidence="3" id="KW-1185">Reference proteome</keyword>
<evidence type="ECO:0000313" key="2">
    <source>
        <dbReference type="EMBL" id="KAF2035890.1"/>
    </source>
</evidence>
<feature type="region of interest" description="Disordered" evidence="1">
    <location>
        <begin position="254"/>
        <end position="283"/>
    </location>
</feature>
<organism evidence="2 3">
    <name type="scientific">Setomelanomma holmii</name>
    <dbReference type="NCBI Taxonomy" id="210430"/>
    <lineage>
        <taxon>Eukaryota</taxon>
        <taxon>Fungi</taxon>
        <taxon>Dikarya</taxon>
        <taxon>Ascomycota</taxon>
        <taxon>Pezizomycotina</taxon>
        <taxon>Dothideomycetes</taxon>
        <taxon>Pleosporomycetidae</taxon>
        <taxon>Pleosporales</taxon>
        <taxon>Pleosporineae</taxon>
        <taxon>Phaeosphaeriaceae</taxon>
        <taxon>Setomelanomma</taxon>
    </lineage>
</organism>
<proteinExistence type="predicted"/>
<sequence>MAPTKHSKAWADRNSPPAQEPTPLLAHPPRIIYVPLRYSSKSPMPSLDDAKPAISAQNQRNSHLLRLPEKIRAKIFTYACSTDKVIELRTSAPKTSKTTDPDEMGWEVVGGANSAPFGIMLVSRQVYRETAHLPFALHTIHSTNMFDLRICLSRMSPAQRSSIRTLLIRWHSAEHIVLEFRNTTASINNGAACLAVLNELDRIVIASTWEGMKKGKGKSKFEMAKVKGDVEKWVDGEREGVVVAFEDGGKVGVKDGGKNRAKSGGDKGSGGGTGGGSGWTSGEKVMELVGDWTGGASWGWDNSKPLGG</sequence>
<evidence type="ECO:0000256" key="1">
    <source>
        <dbReference type="SAM" id="MobiDB-lite"/>
    </source>
</evidence>
<comment type="caution">
    <text evidence="2">The sequence shown here is derived from an EMBL/GenBank/DDBJ whole genome shotgun (WGS) entry which is preliminary data.</text>
</comment>
<dbReference type="Proteomes" id="UP000799777">
    <property type="component" value="Unassembled WGS sequence"/>
</dbReference>
<accession>A0A9P4HIQ7</accession>
<name>A0A9P4HIQ7_9PLEO</name>
<dbReference type="OrthoDB" id="5413827at2759"/>
<feature type="region of interest" description="Disordered" evidence="1">
    <location>
        <begin position="1"/>
        <end position="25"/>
    </location>
</feature>
<evidence type="ECO:0000313" key="3">
    <source>
        <dbReference type="Proteomes" id="UP000799777"/>
    </source>
</evidence>
<dbReference type="EMBL" id="ML978156">
    <property type="protein sequence ID" value="KAF2035890.1"/>
    <property type="molecule type" value="Genomic_DNA"/>
</dbReference>
<dbReference type="PANTHER" id="PTHR38790:SF4">
    <property type="entry name" value="2EXR DOMAIN-CONTAINING PROTEIN"/>
    <property type="match status" value="1"/>
</dbReference>
<dbReference type="AlphaFoldDB" id="A0A9P4HIQ7"/>
<reference evidence="2" key="1">
    <citation type="journal article" date="2020" name="Stud. Mycol.">
        <title>101 Dothideomycetes genomes: a test case for predicting lifestyles and emergence of pathogens.</title>
        <authorList>
            <person name="Haridas S."/>
            <person name="Albert R."/>
            <person name="Binder M."/>
            <person name="Bloem J."/>
            <person name="Labutti K."/>
            <person name="Salamov A."/>
            <person name="Andreopoulos B."/>
            <person name="Baker S."/>
            <person name="Barry K."/>
            <person name="Bills G."/>
            <person name="Bluhm B."/>
            <person name="Cannon C."/>
            <person name="Castanera R."/>
            <person name="Culley D."/>
            <person name="Daum C."/>
            <person name="Ezra D."/>
            <person name="Gonzalez J."/>
            <person name="Henrissat B."/>
            <person name="Kuo A."/>
            <person name="Liang C."/>
            <person name="Lipzen A."/>
            <person name="Lutzoni F."/>
            <person name="Magnuson J."/>
            <person name="Mondo S."/>
            <person name="Nolan M."/>
            <person name="Ohm R."/>
            <person name="Pangilinan J."/>
            <person name="Park H.-J."/>
            <person name="Ramirez L."/>
            <person name="Alfaro M."/>
            <person name="Sun H."/>
            <person name="Tritt A."/>
            <person name="Yoshinaga Y."/>
            <person name="Zwiers L.-H."/>
            <person name="Turgeon B."/>
            <person name="Goodwin S."/>
            <person name="Spatafora J."/>
            <person name="Crous P."/>
            <person name="Grigoriev I."/>
        </authorList>
    </citation>
    <scope>NUCLEOTIDE SEQUENCE</scope>
    <source>
        <strain evidence="2">CBS 110217</strain>
    </source>
</reference>
<gene>
    <name evidence="2" type="ORF">EK21DRAFT_106727</name>
</gene>
<protein>
    <submittedName>
        <fullName evidence="2">Uncharacterized protein</fullName>
    </submittedName>
</protein>
<dbReference type="PANTHER" id="PTHR38790">
    <property type="entry name" value="2EXR DOMAIN-CONTAINING PROTEIN-RELATED"/>
    <property type="match status" value="1"/>
</dbReference>